<name>A0A841FHU2_9ACTN</name>
<evidence type="ECO:0000256" key="5">
    <source>
        <dbReference type="ARBA" id="ARBA00022840"/>
    </source>
</evidence>
<feature type="binding site" evidence="6">
    <location>
        <position position="214"/>
    </location>
    <ligand>
        <name>ATP</name>
        <dbReference type="ChEBI" id="CHEBI:30616"/>
    </ligand>
</feature>
<dbReference type="PANTHER" id="PTHR43289:SF30">
    <property type="entry name" value="NON-SPECIFIC SERINE_THREONINE PROTEIN KINASE"/>
    <property type="match status" value="1"/>
</dbReference>
<sequence length="454" mass="49304">MTAARVTLSLVRGRLDTAEYVFEERATCLLGRADDCSPRLPDDEHHRTVSRHHCLLDINPPAARIRDFGSLNGTYVNETRIGRREPGQTPEEASSSMFPEHDLADGDEIRLGDTVFRVGVTTGEQGPRRTLVLVHCTKCGRDLGDADGVEDYVCASCQAEPAAVLRLLLELAKGGRRELAPIAGYELIRELGRGGMGAVHLARHEATDEVVALKVMLPRVAASEQARARFLREVALTRALRHPNIAALHDAGFGGGTFFFTMEYCSGGGLDDRLTKGPLPPDEAVSLIRQVLAGLEHAHAHGVVHRDLSPGNILLRPREDGSTTAKVADFGLAKAFDQAGLSGLTRTGTAAGKPYFLSRRQVVNFRDATPIVDVWAAAACLYRALSGTYPRDFPRGRDPWHVVLQEPAVPIRERGTEVPGDLAMVVDRALREDPGEGYATAREFAEALATTTRS</sequence>
<evidence type="ECO:0000313" key="10">
    <source>
        <dbReference type="EMBL" id="MBB6032229.1"/>
    </source>
</evidence>
<dbReference type="InterPro" id="IPR000253">
    <property type="entry name" value="FHA_dom"/>
</dbReference>
<dbReference type="PROSITE" id="PS50011">
    <property type="entry name" value="PROTEIN_KINASE_DOM"/>
    <property type="match status" value="1"/>
</dbReference>
<dbReference type="GO" id="GO:0005524">
    <property type="term" value="F:ATP binding"/>
    <property type="evidence" value="ECO:0007669"/>
    <property type="project" value="UniProtKB-UniRule"/>
</dbReference>
<dbReference type="AlphaFoldDB" id="A0A841FHU2"/>
<dbReference type="Pfam" id="PF00498">
    <property type="entry name" value="FHA"/>
    <property type="match status" value="1"/>
</dbReference>
<evidence type="ECO:0000256" key="2">
    <source>
        <dbReference type="ARBA" id="ARBA00022679"/>
    </source>
</evidence>
<evidence type="ECO:0000313" key="11">
    <source>
        <dbReference type="Proteomes" id="UP000548476"/>
    </source>
</evidence>
<evidence type="ECO:0000256" key="7">
    <source>
        <dbReference type="SAM" id="MobiDB-lite"/>
    </source>
</evidence>
<dbReference type="InterPro" id="IPR017441">
    <property type="entry name" value="Protein_kinase_ATP_BS"/>
</dbReference>
<feature type="domain" description="Protein kinase" evidence="9">
    <location>
        <begin position="185"/>
        <end position="449"/>
    </location>
</feature>
<keyword evidence="1" id="KW-0597">Phosphoprotein</keyword>
<keyword evidence="2" id="KW-0808">Transferase</keyword>
<feature type="domain" description="FHA" evidence="8">
    <location>
        <begin position="28"/>
        <end position="81"/>
    </location>
</feature>
<dbReference type="SUPFAM" id="SSF49879">
    <property type="entry name" value="SMAD/FHA domain"/>
    <property type="match status" value="1"/>
</dbReference>
<dbReference type="Gene3D" id="3.30.200.20">
    <property type="entry name" value="Phosphorylase Kinase, domain 1"/>
    <property type="match status" value="1"/>
</dbReference>
<dbReference type="SMART" id="SM00240">
    <property type="entry name" value="FHA"/>
    <property type="match status" value="1"/>
</dbReference>
<dbReference type="Gene3D" id="2.60.200.20">
    <property type="match status" value="1"/>
</dbReference>
<gene>
    <name evidence="10" type="ORF">HNR73_000071</name>
</gene>
<dbReference type="RefSeq" id="WP_184785158.1">
    <property type="nucleotide sequence ID" value="NZ_BONT01000062.1"/>
</dbReference>
<keyword evidence="11" id="KW-1185">Reference proteome</keyword>
<protein>
    <recommendedName>
        <fullName evidence="12">Serine/threonine protein kinase</fullName>
    </recommendedName>
</protein>
<dbReference type="SUPFAM" id="SSF56112">
    <property type="entry name" value="Protein kinase-like (PK-like)"/>
    <property type="match status" value="1"/>
</dbReference>
<dbReference type="PROSITE" id="PS50006">
    <property type="entry name" value="FHA_DOMAIN"/>
    <property type="match status" value="1"/>
</dbReference>
<feature type="region of interest" description="Disordered" evidence="7">
    <location>
        <begin position="80"/>
        <end position="100"/>
    </location>
</feature>
<evidence type="ECO:0000259" key="8">
    <source>
        <dbReference type="PROSITE" id="PS50006"/>
    </source>
</evidence>
<organism evidence="10 11">
    <name type="scientific">Phytomonospora endophytica</name>
    <dbReference type="NCBI Taxonomy" id="714109"/>
    <lineage>
        <taxon>Bacteria</taxon>
        <taxon>Bacillati</taxon>
        <taxon>Actinomycetota</taxon>
        <taxon>Actinomycetes</taxon>
        <taxon>Micromonosporales</taxon>
        <taxon>Micromonosporaceae</taxon>
        <taxon>Phytomonospora</taxon>
    </lineage>
</organism>
<proteinExistence type="predicted"/>
<dbReference type="InterPro" id="IPR008984">
    <property type="entry name" value="SMAD_FHA_dom_sf"/>
</dbReference>
<accession>A0A841FHU2</accession>
<keyword evidence="5 6" id="KW-0067">ATP-binding</keyword>
<evidence type="ECO:0008006" key="12">
    <source>
        <dbReference type="Google" id="ProtNLM"/>
    </source>
</evidence>
<dbReference type="Proteomes" id="UP000548476">
    <property type="component" value="Unassembled WGS sequence"/>
</dbReference>
<dbReference type="InterPro" id="IPR000719">
    <property type="entry name" value="Prot_kinase_dom"/>
</dbReference>
<dbReference type="CDD" id="cd14014">
    <property type="entry name" value="STKc_PknB_like"/>
    <property type="match status" value="1"/>
</dbReference>
<comment type="caution">
    <text evidence="10">The sequence shown here is derived from an EMBL/GenBank/DDBJ whole genome shotgun (WGS) entry which is preliminary data.</text>
</comment>
<dbReference type="Gene3D" id="1.10.510.10">
    <property type="entry name" value="Transferase(Phosphotransferase) domain 1"/>
    <property type="match status" value="1"/>
</dbReference>
<dbReference type="PROSITE" id="PS00107">
    <property type="entry name" value="PROTEIN_KINASE_ATP"/>
    <property type="match status" value="1"/>
</dbReference>
<evidence type="ECO:0000256" key="3">
    <source>
        <dbReference type="ARBA" id="ARBA00022741"/>
    </source>
</evidence>
<keyword evidence="3 6" id="KW-0547">Nucleotide-binding</keyword>
<evidence type="ECO:0000259" key="9">
    <source>
        <dbReference type="PROSITE" id="PS50011"/>
    </source>
</evidence>
<dbReference type="InterPro" id="IPR011009">
    <property type="entry name" value="Kinase-like_dom_sf"/>
</dbReference>
<evidence type="ECO:0000256" key="1">
    <source>
        <dbReference type="ARBA" id="ARBA00022553"/>
    </source>
</evidence>
<dbReference type="PANTHER" id="PTHR43289">
    <property type="entry name" value="MITOGEN-ACTIVATED PROTEIN KINASE KINASE KINASE 20-RELATED"/>
    <property type="match status" value="1"/>
</dbReference>
<dbReference type="InterPro" id="IPR008266">
    <property type="entry name" value="Tyr_kinase_AS"/>
</dbReference>
<evidence type="ECO:0000256" key="4">
    <source>
        <dbReference type="ARBA" id="ARBA00022777"/>
    </source>
</evidence>
<dbReference type="EMBL" id="JACHGT010000001">
    <property type="protein sequence ID" value="MBB6032229.1"/>
    <property type="molecule type" value="Genomic_DNA"/>
</dbReference>
<dbReference type="Pfam" id="PF00069">
    <property type="entry name" value="Pkinase"/>
    <property type="match status" value="1"/>
</dbReference>
<dbReference type="PROSITE" id="PS00109">
    <property type="entry name" value="PROTEIN_KINASE_TYR"/>
    <property type="match status" value="1"/>
</dbReference>
<keyword evidence="4" id="KW-0418">Kinase</keyword>
<reference evidence="10 11" key="1">
    <citation type="submission" date="2020-08" db="EMBL/GenBank/DDBJ databases">
        <title>Genomic Encyclopedia of Type Strains, Phase IV (KMG-IV): sequencing the most valuable type-strain genomes for metagenomic binning, comparative biology and taxonomic classification.</title>
        <authorList>
            <person name="Goeker M."/>
        </authorList>
    </citation>
    <scope>NUCLEOTIDE SEQUENCE [LARGE SCALE GENOMIC DNA]</scope>
    <source>
        <strain evidence="10 11">YIM 65646</strain>
    </source>
</reference>
<dbReference type="GO" id="GO:0004674">
    <property type="term" value="F:protein serine/threonine kinase activity"/>
    <property type="evidence" value="ECO:0007669"/>
    <property type="project" value="TreeGrafter"/>
</dbReference>
<evidence type="ECO:0000256" key="6">
    <source>
        <dbReference type="PROSITE-ProRule" id="PRU10141"/>
    </source>
</evidence>